<dbReference type="RefSeq" id="WP_184160039.1">
    <property type="nucleotide sequence ID" value="NZ_JACHLC010000001.1"/>
</dbReference>
<dbReference type="GO" id="GO:0016787">
    <property type="term" value="F:hydrolase activity"/>
    <property type="evidence" value="ECO:0007669"/>
    <property type="project" value="UniProtKB-KW"/>
</dbReference>
<keyword evidence="2" id="KW-0479">Metal-binding</keyword>
<evidence type="ECO:0000256" key="1">
    <source>
        <dbReference type="ARBA" id="ARBA00022801"/>
    </source>
</evidence>
<dbReference type="CDD" id="cd18012">
    <property type="entry name" value="DEXQc_arch_SWI2_SNF2"/>
    <property type="match status" value="1"/>
</dbReference>
<dbReference type="InterPro" id="IPR001650">
    <property type="entry name" value="Helicase_C-like"/>
</dbReference>
<feature type="domain" description="SWIM-type" evidence="3">
    <location>
        <begin position="59"/>
        <end position="95"/>
    </location>
</feature>
<dbReference type="PROSITE" id="PS50966">
    <property type="entry name" value="ZF_SWIM"/>
    <property type="match status" value="1"/>
</dbReference>
<dbReference type="InterPro" id="IPR014001">
    <property type="entry name" value="Helicase_ATP-bd"/>
</dbReference>
<dbReference type="Gene3D" id="3.40.50.300">
    <property type="entry name" value="P-loop containing nucleotide triphosphate hydrolases"/>
    <property type="match status" value="1"/>
</dbReference>
<dbReference type="EMBL" id="JACHLC010000001">
    <property type="protein sequence ID" value="MBB6369820.1"/>
    <property type="molecule type" value="Genomic_DNA"/>
</dbReference>
<evidence type="ECO:0000313" key="7">
    <source>
        <dbReference type="Proteomes" id="UP000589738"/>
    </source>
</evidence>
<dbReference type="PROSITE" id="PS51192">
    <property type="entry name" value="HELICASE_ATP_BIND_1"/>
    <property type="match status" value="1"/>
</dbReference>
<dbReference type="SMART" id="SM00490">
    <property type="entry name" value="HELICc"/>
    <property type="match status" value="1"/>
</dbReference>
<dbReference type="PANTHER" id="PTHR10799">
    <property type="entry name" value="SNF2/RAD54 HELICASE FAMILY"/>
    <property type="match status" value="1"/>
</dbReference>
<protein>
    <recommendedName>
        <fullName evidence="8">Superfamily II DNA or RNA helicase, SNF2 family</fullName>
    </recommendedName>
</protein>
<dbReference type="Gene3D" id="3.40.50.10810">
    <property type="entry name" value="Tandem AAA-ATPase domain"/>
    <property type="match status" value="1"/>
</dbReference>
<evidence type="ECO:0008006" key="8">
    <source>
        <dbReference type="Google" id="ProtNLM"/>
    </source>
</evidence>
<organism evidence="6 7">
    <name type="scientific">Chryseobacterium shigense</name>
    <dbReference type="NCBI Taxonomy" id="297244"/>
    <lineage>
        <taxon>Bacteria</taxon>
        <taxon>Pseudomonadati</taxon>
        <taxon>Bacteroidota</taxon>
        <taxon>Flavobacteriia</taxon>
        <taxon>Flavobacteriales</taxon>
        <taxon>Weeksellaceae</taxon>
        <taxon>Chryseobacterium group</taxon>
        <taxon>Chryseobacterium</taxon>
    </lineage>
</organism>
<keyword evidence="7" id="KW-1185">Reference proteome</keyword>
<dbReference type="GO" id="GO:0008270">
    <property type="term" value="F:zinc ion binding"/>
    <property type="evidence" value="ECO:0007669"/>
    <property type="project" value="UniProtKB-KW"/>
</dbReference>
<comment type="caution">
    <text evidence="6">The sequence shown here is derived from an EMBL/GenBank/DDBJ whole genome shotgun (WGS) entry which is preliminary data.</text>
</comment>
<dbReference type="Pfam" id="PF00271">
    <property type="entry name" value="Helicase_C"/>
    <property type="match status" value="1"/>
</dbReference>
<dbReference type="InterPro" id="IPR038718">
    <property type="entry name" value="SNF2-like_sf"/>
</dbReference>
<evidence type="ECO:0000313" key="6">
    <source>
        <dbReference type="EMBL" id="MBB6369820.1"/>
    </source>
</evidence>
<dbReference type="CDD" id="cd18793">
    <property type="entry name" value="SF2_C_SNF"/>
    <property type="match status" value="1"/>
</dbReference>
<dbReference type="SUPFAM" id="SSF52540">
    <property type="entry name" value="P-loop containing nucleoside triphosphate hydrolases"/>
    <property type="match status" value="2"/>
</dbReference>
<evidence type="ECO:0000259" key="5">
    <source>
        <dbReference type="PROSITE" id="PS51194"/>
    </source>
</evidence>
<name>A0A841N8T4_9FLAO</name>
<evidence type="ECO:0000256" key="2">
    <source>
        <dbReference type="PROSITE-ProRule" id="PRU00325"/>
    </source>
</evidence>
<dbReference type="PROSITE" id="PS51194">
    <property type="entry name" value="HELICASE_CTER"/>
    <property type="match status" value="1"/>
</dbReference>
<accession>A0A841N8T4</accession>
<dbReference type="AlphaFoldDB" id="A0A841N8T4"/>
<sequence>MAAYILENTNITILSVYDLLKHTSGSAFLEIKDFRDIYPAAIENNTGVFTKRSPLKDFPDVSVSQIGSSIVSTCTCNNPKNKLCEHQAEIIHCILEERKFRTFFDSFLRKKLFIAKAKNYGLENEQDLDPYFELEYVDDKIEVRPKIKEMLSIDEDILRQQLIPQRSSVIDELALQDTGKRKILVIGRHRYYSHLNFSLMEADTTQYGKIKNPVTPVDAMQLIWKAEEPQHIKFYTAVSAFQNNYNEDYNTAELEALKLIVHNPFGLETYYHDRELAETVSSKSLVPVHLEILQAEIKLNVFKKEPFYEVTGELEFNDISIPFKNVIIRNEYFVYSRDTFSFVDDPDMLRVIRFFKANNEILLVHQSKYEAFMQNVLSSLEERIHINYSYIQPATSVQLEEKDHDNERIIYLRQQGNYIALTPVMKYGQAEVAVYSRKQLFGTDQNGNAFKIDRSDAEEARFTSLIMKQHPDFEAQMDGYDYFYLHKDKFLDQDWFLQSFEIWRNEGIVILGFNELKNTKLNSYKAKVNIQITSGLDWFNAKLKVSFGQKDAALKQLHRAIRNRSKFVQLNDGTLGVLPEEWISRMSEFFRIGEIDAESLKIPKINFTEVSSLFEKDILSHEVQDELSSYSLNFSSVKDIPQIPVPAGLNATLRDYQHQGVNWMSFLDRFNFGGCLADDMGLGKTLQVIAFILSQREKRGHVTNLIVVPTSLLFNWQEEIRKFAPSIKVMTHYGADRLKATEHFSEHEVILTSYGMLLSDIRFLKDFRFNCTFLDESQTIKNPNSERYKAARLLNSRNRIVLTGTPIENNTFDLYSQLSFACPGFLGSKQYFKDIYAVPVDKFEYGKRARELQEKIKPFILRRTKKQVAKELPEKTEMVIYCEMNTEQRKVYDAYEKELREFIAANDDDDLNKNSMHVLTGLTRLRQICNSPILLKEGYSGEHAVKIEILMEQIQSKTKDHKILIFSQFVEMLDLLKAELEHQNIPFEYLTGQTKNRAKAVNNFQENDEVRVFLISLKAGGTGLNLTQADYIYLVDPWWNPAVENQAIDRSYRIGQTKNVIAVRLICSNTVEEKILSLQKKKNELAQNLLQTDGNGIRKLSKNDLLELLESDFL</sequence>
<keyword evidence="1" id="KW-0378">Hydrolase</keyword>
<feature type="domain" description="Helicase C-terminal" evidence="5">
    <location>
        <begin position="946"/>
        <end position="1101"/>
    </location>
</feature>
<proteinExistence type="predicted"/>
<evidence type="ECO:0000259" key="4">
    <source>
        <dbReference type="PROSITE" id="PS51192"/>
    </source>
</evidence>
<dbReference type="InterPro" id="IPR000330">
    <property type="entry name" value="SNF2_N"/>
</dbReference>
<dbReference type="InterPro" id="IPR049730">
    <property type="entry name" value="SNF2/RAD54-like_C"/>
</dbReference>
<evidence type="ECO:0000259" key="3">
    <source>
        <dbReference type="PROSITE" id="PS50966"/>
    </source>
</evidence>
<dbReference type="Proteomes" id="UP000589738">
    <property type="component" value="Unassembled WGS sequence"/>
</dbReference>
<keyword evidence="2" id="KW-0863">Zinc-finger</keyword>
<keyword evidence="2" id="KW-0862">Zinc</keyword>
<feature type="domain" description="Helicase ATP-binding" evidence="4">
    <location>
        <begin position="665"/>
        <end position="824"/>
    </location>
</feature>
<dbReference type="InterPro" id="IPR027417">
    <property type="entry name" value="P-loop_NTPase"/>
</dbReference>
<gene>
    <name evidence="6" type="ORF">HNP36_000873</name>
</gene>
<dbReference type="SMART" id="SM00487">
    <property type="entry name" value="DEXDc"/>
    <property type="match status" value="1"/>
</dbReference>
<reference evidence="6 7" key="1">
    <citation type="submission" date="2020-08" db="EMBL/GenBank/DDBJ databases">
        <title>Functional genomics of gut bacteria from endangered species of beetles.</title>
        <authorList>
            <person name="Carlos-Shanley C."/>
        </authorList>
    </citation>
    <scope>NUCLEOTIDE SEQUENCE [LARGE SCALE GENOMIC DNA]</scope>
    <source>
        <strain evidence="6 7">S00136</strain>
    </source>
</reference>
<dbReference type="GO" id="GO:0005524">
    <property type="term" value="F:ATP binding"/>
    <property type="evidence" value="ECO:0007669"/>
    <property type="project" value="InterPro"/>
</dbReference>
<dbReference type="InterPro" id="IPR007527">
    <property type="entry name" value="Znf_SWIM"/>
</dbReference>
<dbReference type="Pfam" id="PF00176">
    <property type="entry name" value="SNF2-rel_dom"/>
    <property type="match status" value="1"/>
</dbReference>